<evidence type="ECO:0000256" key="8">
    <source>
        <dbReference type="ARBA" id="ARBA00022777"/>
    </source>
</evidence>
<dbReference type="Pfam" id="PF02743">
    <property type="entry name" value="dCache_1"/>
    <property type="match status" value="1"/>
</dbReference>
<evidence type="ECO:0000256" key="10">
    <source>
        <dbReference type="ARBA" id="ARBA00023136"/>
    </source>
</evidence>
<dbReference type="InterPro" id="IPR033479">
    <property type="entry name" value="dCache_1"/>
</dbReference>
<dbReference type="OrthoDB" id="9806821at2"/>
<dbReference type="Pfam" id="PF08447">
    <property type="entry name" value="PAS_3"/>
    <property type="match status" value="1"/>
</dbReference>
<feature type="domain" description="PAC" evidence="16">
    <location>
        <begin position="867"/>
        <end position="919"/>
    </location>
</feature>
<evidence type="ECO:0000256" key="3">
    <source>
        <dbReference type="ARBA" id="ARBA00012438"/>
    </source>
</evidence>
<dbReference type="Gene3D" id="3.30.450.40">
    <property type="match status" value="1"/>
</dbReference>
<dbReference type="InterPro" id="IPR013655">
    <property type="entry name" value="PAS_fold_3"/>
</dbReference>
<keyword evidence="4" id="KW-1003">Cell membrane</keyword>
<dbReference type="InterPro" id="IPR004358">
    <property type="entry name" value="Sig_transdc_His_kin-like_C"/>
</dbReference>
<feature type="domain" description="PAS" evidence="15">
    <location>
        <begin position="495"/>
        <end position="549"/>
    </location>
</feature>
<keyword evidence="10 12" id="KW-0472">Membrane</keyword>
<protein>
    <recommendedName>
        <fullName evidence="3">histidine kinase</fullName>
        <ecNumber evidence="3">2.7.13.3</ecNumber>
    </recommendedName>
</protein>
<feature type="transmembrane region" description="Helical" evidence="12">
    <location>
        <begin position="286"/>
        <end position="303"/>
    </location>
</feature>
<dbReference type="InterPro" id="IPR003661">
    <property type="entry name" value="HisK_dim/P_dom"/>
</dbReference>
<dbReference type="InterPro" id="IPR029016">
    <property type="entry name" value="GAF-like_dom_sf"/>
</dbReference>
<dbReference type="EMBL" id="SRSD01000004">
    <property type="protein sequence ID" value="KAA0892002.1"/>
    <property type="molecule type" value="Genomic_DNA"/>
</dbReference>
<keyword evidence="19" id="KW-1185">Reference proteome</keyword>
<dbReference type="SMART" id="SM00086">
    <property type="entry name" value="PAC"/>
    <property type="match status" value="3"/>
</dbReference>
<evidence type="ECO:0000259" key="16">
    <source>
        <dbReference type="PROSITE" id="PS50113"/>
    </source>
</evidence>
<keyword evidence="6" id="KW-0808">Transferase</keyword>
<organism evidence="18 19">
    <name type="scientific">Oryzomonas rubra</name>
    <dbReference type="NCBI Taxonomy" id="2509454"/>
    <lineage>
        <taxon>Bacteria</taxon>
        <taxon>Pseudomonadati</taxon>
        <taxon>Thermodesulfobacteriota</taxon>
        <taxon>Desulfuromonadia</taxon>
        <taxon>Geobacterales</taxon>
        <taxon>Geobacteraceae</taxon>
        <taxon>Oryzomonas</taxon>
    </lineage>
</organism>
<dbReference type="Pfam" id="PF00072">
    <property type="entry name" value="Response_reg"/>
    <property type="match status" value="1"/>
</dbReference>
<evidence type="ECO:0000256" key="7">
    <source>
        <dbReference type="ARBA" id="ARBA00022692"/>
    </source>
</evidence>
<dbReference type="PROSITE" id="PS50113">
    <property type="entry name" value="PAC"/>
    <property type="match status" value="2"/>
</dbReference>
<dbReference type="NCBIfam" id="TIGR00229">
    <property type="entry name" value="sensory_box"/>
    <property type="match status" value="3"/>
</dbReference>
<dbReference type="SMART" id="SM00387">
    <property type="entry name" value="HATPase_c"/>
    <property type="match status" value="1"/>
</dbReference>
<feature type="domain" description="Histidine kinase" evidence="13">
    <location>
        <begin position="932"/>
        <end position="1155"/>
    </location>
</feature>
<evidence type="ECO:0000256" key="4">
    <source>
        <dbReference type="ARBA" id="ARBA00022475"/>
    </source>
</evidence>
<dbReference type="PROSITE" id="PS50885">
    <property type="entry name" value="HAMP"/>
    <property type="match status" value="1"/>
</dbReference>
<dbReference type="SUPFAM" id="SSF55874">
    <property type="entry name" value="ATPase domain of HSP90 chaperone/DNA topoisomerase II/histidine kinase"/>
    <property type="match status" value="1"/>
</dbReference>
<dbReference type="InterPro" id="IPR001789">
    <property type="entry name" value="Sig_transdc_resp-reg_receiver"/>
</dbReference>
<keyword evidence="9 12" id="KW-1133">Transmembrane helix</keyword>
<evidence type="ECO:0000259" key="13">
    <source>
        <dbReference type="PROSITE" id="PS50109"/>
    </source>
</evidence>
<evidence type="ECO:0000256" key="1">
    <source>
        <dbReference type="ARBA" id="ARBA00000085"/>
    </source>
</evidence>
<feature type="domain" description="PAS" evidence="15">
    <location>
        <begin position="794"/>
        <end position="840"/>
    </location>
</feature>
<dbReference type="SMART" id="SM00091">
    <property type="entry name" value="PAS"/>
    <property type="match status" value="3"/>
</dbReference>
<dbReference type="PROSITE" id="PS50112">
    <property type="entry name" value="PAS"/>
    <property type="match status" value="3"/>
</dbReference>
<dbReference type="SMART" id="SM00065">
    <property type="entry name" value="GAF"/>
    <property type="match status" value="1"/>
</dbReference>
<dbReference type="InterPro" id="IPR036097">
    <property type="entry name" value="HisK_dim/P_sf"/>
</dbReference>
<feature type="domain" description="HAMP" evidence="17">
    <location>
        <begin position="308"/>
        <end position="361"/>
    </location>
</feature>
<dbReference type="Gene3D" id="3.30.450.20">
    <property type="entry name" value="PAS domain"/>
    <property type="match status" value="4"/>
</dbReference>
<dbReference type="SUPFAM" id="SSF52172">
    <property type="entry name" value="CheY-like"/>
    <property type="match status" value="1"/>
</dbReference>
<dbReference type="PRINTS" id="PR00344">
    <property type="entry name" value="BCTRLSENSOR"/>
</dbReference>
<dbReference type="Pfam" id="PF02518">
    <property type="entry name" value="HATPase_c"/>
    <property type="match status" value="1"/>
</dbReference>
<evidence type="ECO:0000256" key="5">
    <source>
        <dbReference type="ARBA" id="ARBA00022553"/>
    </source>
</evidence>
<dbReference type="InterPro" id="IPR003660">
    <property type="entry name" value="HAMP_dom"/>
</dbReference>
<dbReference type="Pfam" id="PF00512">
    <property type="entry name" value="HisKA"/>
    <property type="match status" value="1"/>
</dbReference>
<evidence type="ECO:0000256" key="2">
    <source>
        <dbReference type="ARBA" id="ARBA00004651"/>
    </source>
</evidence>
<dbReference type="InterPro" id="IPR005467">
    <property type="entry name" value="His_kinase_dom"/>
</dbReference>
<dbReference type="RefSeq" id="WP_149306940.1">
    <property type="nucleotide sequence ID" value="NZ_SRSD01000004.1"/>
</dbReference>
<dbReference type="Gene3D" id="3.40.50.2300">
    <property type="match status" value="1"/>
</dbReference>
<dbReference type="InterPro" id="IPR003018">
    <property type="entry name" value="GAF"/>
</dbReference>
<dbReference type="SMART" id="SM00388">
    <property type="entry name" value="HisKA"/>
    <property type="match status" value="1"/>
</dbReference>
<evidence type="ECO:0000313" key="19">
    <source>
        <dbReference type="Proteomes" id="UP000324298"/>
    </source>
</evidence>
<dbReference type="PANTHER" id="PTHR43065">
    <property type="entry name" value="SENSOR HISTIDINE KINASE"/>
    <property type="match status" value="1"/>
</dbReference>
<dbReference type="Gene3D" id="1.10.287.130">
    <property type="match status" value="1"/>
</dbReference>
<evidence type="ECO:0000313" key="18">
    <source>
        <dbReference type="EMBL" id="KAA0892002.1"/>
    </source>
</evidence>
<dbReference type="SUPFAM" id="SSF55781">
    <property type="entry name" value="GAF domain-like"/>
    <property type="match status" value="1"/>
</dbReference>
<dbReference type="PANTHER" id="PTHR43065:SF42">
    <property type="entry name" value="TWO-COMPONENT SENSOR PPRA"/>
    <property type="match status" value="1"/>
</dbReference>
<dbReference type="SUPFAM" id="SSF47384">
    <property type="entry name" value="Homodimeric domain of signal transducing histidine kinase"/>
    <property type="match status" value="1"/>
</dbReference>
<evidence type="ECO:0000256" key="12">
    <source>
        <dbReference type="SAM" id="Phobius"/>
    </source>
</evidence>
<keyword evidence="5 11" id="KW-0597">Phosphoprotein</keyword>
<dbReference type="CDD" id="cd18773">
    <property type="entry name" value="PDC1_HK_sensor"/>
    <property type="match status" value="1"/>
</dbReference>
<dbReference type="PROSITE" id="PS50109">
    <property type="entry name" value="HIS_KIN"/>
    <property type="match status" value="1"/>
</dbReference>
<evidence type="ECO:0000256" key="6">
    <source>
        <dbReference type="ARBA" id="ARBA00022679"/>
    </source>
</evidence>
<comment type="subcellular location">
    <subcellularLocation>
        <location evidence="2">Cell membrane</location>
        <topology evidence="2">Multi-pass membrane protein</topology>
    </subcellularLocation>
</comment>
<evidence type="ECO:0000259" key="17">
    <source>
        <dbReference type="PROSITE" id="PS50885"/>
    </source>
</evidence>
<evidence type="ECO:0000259" key="14">
    <source>
        <dbReference type="PROSITE" id="PS50110"/>
    </source>
</evidence>
<keyword evidence="8" id="KW-0418">Kinase</keyword>
<dbReference type="Pfam" id="PF13426">
    <property type="entry name" value="PAS_9"/>
    <property type="match status" value="2"/>
</dbReference>
<evidence type="ECO:0000259" key="15">
    <source>
        <dbReference type="PROSITE" id="PS50112"/>
    </source>
</evidence>
<dbReference type="InterPro" id="IPR003594">
    <property type="entry name" value="HATPase_dom"/>
</dbReference>
<feature type="modified residue" description="4-aspartylphosphate" evidence="11">
    <location>
        <position position="1227"/>
    </location>
</feature>
<gene>
    <name evidence="18" type="ORF">ET418_07275</name>
</gene>
<dbReference type="InterPro" id="IPR011006">
    <property type="entry name" value="CheY-like_superfamily"/>
</dbReference>
<feature type="transmembrane region" description="Helical" evidence="12">
    <location>
        <begin position="12"/>
        <end position="29"/>
    </location>
</feature>
<keyword evidence="7 12" id="KW-0812">Transmembrane</keyword>
<dbReference type="InterPro" id="IPR000700">
    <property type="entry name" value="PAS-assoc_C"/>
</dbReference>
<feature type="domain" description="PAC" evidence="16">
    <location>
        <begin position="442"/>
        <end position="494"/>
    </location>
</feature>
<dbReference type="CDD" id="cd00082">
    <property type="entry name" value="HisKA"/>
    <property type="match status" value="1"/>
</dbReference>
<evidence type="ECO:0000256" key="11">
    <source>
        <dbReference type="PROSITE-ProRule" id="PRU00169"/>
    </source>
</evidence>
<feature type="domain" description="PAS" evidence="15">
    <location>
        <begin position="366"/>
        <end position="439"/>
    </location>
</feature>
<dbReference type="Proteomes" id="UP000324298">
    <property type="component" value="Unassembled WGS sequence"/>
</dbReference>
<feature type="domain" description="Response regulatory" evidence="14">
    <location>
        <begin position="1176"/>
        <end position="1292"/>
    </location>
</feature>
<reference evidence="18 19" key="1">
    <citation type="submission" date="2019-04" db="EMBL/GenBank/DDBJ databases">
        <title>Geobacter ruber sp. nov., ferric-reducing bacteria isolated from paddy soil.</title>
        <authorList>
            <person name="Xu Z."/>
            <person name="Masuda Y."/>
            <person name="Itoh H."/>
            <person name="Senoo K."/>
        </authorList>
    </citation>
    <scope>NUCLEOTIDE SEQUENCE [LARGE SCALE GENOMIC DNA]</scope>
    <source>
        <strain evidence="18 19">Red88</strain>
    </source>
</reference>
<dbReference type="CDD" id="cd00130">
    <property type="entry name" value="PAS"/>
    <property type="match status" value="3"/>
</dbReference>
<dbReference type="SUPFAM" id="SSF55785">
    <property type="entry name" value="PYP-like sensor domain (PAS domain)"/>
    <property type="match status" value="3"/>
</dbReference>
<name>A0A5A9XFM1_9BACT</name>
<proteinExistence type="predicted"/>
<dbReference type="GO" id="GO:0005886">
    <property type="term" value="C:plasma membrane"/>
    <property type="evidence" value="ECO:0007669"/>
    <property type="project" value="UniProtKB-SubCell"/>
</dbReference>
<dbReference type="InterPro" id="IPR000014">
    <property type="entry name" value="PAS"/>
</dbReference>
<evidence type="ECO:0000256" key="9">
    <source>
        <dbReference type="ARBA" id="ARBA00022989"/>
    </source>
</evidence>
<dbReference type="Pfam" id="PF13185">
    <property type="entry name" value="GAF_2"/>
    <property type="match status" value="1"/>
</dbReference>
<dbReference type="Gene3D" id="6.10.340.10">
    <property type="match status" value="1"/>
</dbReference>
<comment type="catalytic activity">
    <reaction evidence="1">
        <text>ATP + protein L-histidine = ADP + protein N-phospho-L-histidine.</text>
        <dbReference type="EC" id="2.7.13.3"/>
    </reaction>
</comment>
<sequence length="1296" mass="143819">MRTLSLKTKVSLVYPILSICVLAGILLLSQRILESRIKEGVSEQQYQIVSVLADEIDRQVASTSESLVAIARMATPETISTPQKALEFLRGEGEYLATFDNGFFIFDRHGRLMAELPQGLERSGEDFSYRDYLKKTFATRKPIISDPYVSSQEHHHSALMFTAPVFDEEGVLIAVVGGGIDLTRSPFLGKLSDVRIGKNGYLYVVNTDRVTLFHSDPLVGVKGTPLPGANPLLDRAIAGFDGTDETLTSRGVRTLASFKHLKSKNWIIAANYPIAQAYEPIQKANALFLGIVVPIALLAALLLRRVLSRLTAPILALAGHVETLSTKTGDDRLFPAVGDDEPAILAQAFNRLLKEVDQQQEELAKREVLYRTVVDFSSEMVFWVAPDCGTMHYVSPSCSDVTGYSPEEFYAAPGLLSSIIHPDDREHWDEQYREGATADSVEPLEFRIVTKSGEVRWTNYLSRPVFGQNGAYVGLRGSFSDITLLKRAELSTIVSEEKFRLFFEQSSDAIFITHKDGRIFEVNNEACNRYGFCREEFIGMQVGDLDTPEYAVHNPERFALVMELGQITFETCQRCKSGVTLPVEVKARLIDFDGDKALMAVARDISDRKRADELLRRQNEYLTAFHETSLGLVRRLDAPSLLQAILVRAGKLVGTEHCYVYLLNGQGTAMDMVCQSGVFEGFVHRSIGPHDGIAGLVWTTGEPFQVDNYSQWEHRLPDADRIVLRAVAGVPLKSNDRVVGVLGLAFLKEGQLFDDEQMAILMQFAELASVALDNAQLYGAVQRELSERQKAEASLRKLSVAVEQNPASIIITDTGGAIEYVNPRFSEVTGYSSAEAVGQNTRMFKSGTTSPAEYRLLWETILGGREWRGEFHNRKKSGELYWEQAMIAPIRDEKGLITHFIAINEDITERKRLESELHHSQKMEAIGQLAGGIAHDFNNILTAVIGYASIMQIKLPEENPMRNGVEQILATAERGSSLTKGLLAFSRKQHTITRHINLNEIVERVQKLLHRLISEDIHLTTRLAVEDLPVMVDSVQIEQVLMSLAANARDAMPDGGKIAIGSALVDLDSSFAVMNGLGQPGRFAVLTVSDTGQGMDEETISHIFEPFFTTKGTGKGTGLGLSIAYGIVKKHNGCIVCTSEKGKGTTFRIYLPCSDVESRDDEQEAPRVSPQAGKQVVLLADDNESTRRFSREVLEEFGYSVIEAEDGRQALDRFYEYSNQVGLLILDVIMPGMKGREVYEAIRAGNPGVKVLFTSGYTEEIVRSQEVLDESLPFIAKPYMPKELLMKIREVLGHGE</sequence>
<dbReference type="CDD" id="cd18774">
    <property type="entry name" value="PDC2_HK_sensor"/>
    <property type="match status" value="1"/>
</dbReference>
<dbReference type="PROSITE" id="PS50110">
    <property type="entry name" value="RESPONSE_REGULATORY"/>
    <property type="match status" value="1"/>
</dbReference>
<dbReference type="SMART" id="SM00448">
    <property type="entry name" value="REC"/>
    <property type="match status" value="1"/>
</dbReference>
<dbReference type="GO" id="GO:0000155">
    <property type="term" value="F:phosphorelay sensor kinase activity"/>
    <property type="evidence" value="ECO:0007669"/>
    <property type="project" value="InterPro"/>
</dbReference>
<accession>A0A5A9XFM1</accession>
<comment type="caution">
    <text evidence="18">The sequence shown here is derived from an EMBL/GenBank/DDBJ whole genome shotgun (WGS) entry which is preliminary data.</text>
</comment>
<dbReference type="EC" id="2.7.13.3" evidence="3"/>
<dbReference type="InterPro" id="IPR036890">
    <property type="entry name" value="HATPase_C_sf"/>
</dbReference>
<dbReference type="InterPro" id="IPR001610">
    <property type="entry name" value="PAC"/>
</dbReference>
<dbReference type="InterPro" id="IPR035965">
    <property type="entry name" value="PAS-like_dom_sf"/>
</dbReference>
<dbReference type="Gene3D" id="3.30.565.10">
    <property type="entry name" value="Histidine kinase-like ATPase, C-terminal domain"/>
    <property type="match status" value="1"/>
</dbReference>